<protein>
    <submittedName>
        <fullName evidence="2">Uncharacterized protein</fullName>
    </submittedName>
</protein>
<organism evidence="2 3">
    <name type="scientific">Microthyrium microscopicum</name>
    <dbReference type="NCBI Taxonomy" id="703497"/>
    <lineage>
        <taxon>Eukaryota</taxon>
        <taxon>Fungi</taxon>
        <taxon>Dikarya</taxon>
        <taxon>Ascomycota</taxon>
        <taxon>Pezizomycotina</taxon>
        <taxon>Dothideomycetes</taxon>
        <taxon>Dothideomycetes incertae sedis</taxon>
        <taxon>Microthyriales</taxon>
        <taxon>Microthyriaceae</taxon>
        <taxon>Microthyrium</taxon>
    </lineage>
</organism>
<accession>A0A6A6UL14</accession>
<evidence type="ECO:0000256" key="1">
    <source>
        <dbReference type="SAM" id="MobiDB-lite"/>
    </source>
</evidence>
<gene>
    <name evidence="2" type="ORF">BT63DRAFT_410014</name>
</gene>
<dbReference type="EMBL" id="MU004231">
    <property type="protein sequence ID" value="KAF2672949.1"/>
    <property type="molecule type" value="Genomic_DNA"/>
</dbReference>
<proteinExistence type="predicted"/>
<reference evidence="2" key="1">
    <citation type="journal article" date="2020" name="Stud. Mycol.">
        <title>101 Dothideomycetes genomes: a test case for predicting lifestyles and emergence of pathogens.</title>
        <authorList>
            <person name="Haridas S."/>
            <person name="Albert R."/>
            <person name="Binder M."/>
            <person name="Bloem J."/>
            <person name="Labutti K."/>
            <person name="Salamov A."/>
            <person name="Andreopoulos B."/>
            <person name="Baker S."/>
            <person name="Barry K."/>
            <person name="Bills G."/>
            <person name="Bluhm B."/>
            <person name="Cannon C."/>
            <person name="Castanera R."/>
            <person name="Culley D."/>
            <person name="Daum C."/>
            <person name="Ezra D."/>
            <person name="Gonzalez J."/>
            <person name="Henrissat B."/>
            <person name="Kuo A."/>
            <person name="Liang C."/>
            <person name="Lipzen A."/>
            <person name="Lutzoni F."/>
            <person name="Magnuson J."/>
            <person name="Mondo S."/>
            <person name="Nolan M."/>
            <person name="Ohm R."/>
            <person name="Pangilinan J."/>
            <person name="Park H.-J."/>
            <person name="Ramirez L."/>
            <person name="Alfaro M."/>
            <person name="Sun H."/>
            <person name="Tritt A."/>
            <person name="Yoshinaga Y."/>
            <person name="Zwiers L.-H."/>
            <person name="Turgeon B."/>
            <person name="Goodwin S."/>
            <person name="Spatafora J."/>
            <person name="Crous P."/>
            <person name="Grigoriev I."/>
        </authorList>
    </citation>
    <scope>NUCLEOTIDE SEQUENCE</scope>
    <source>
        <strain evidence="2">CBS 115976</strain>
    </source>
</reference>
<keyword evidence="3" id="KW-1185">Reference proteome</keyword>
<dbReference type="AlphaFoldDB" id="A0A6A6UL14"/>
<name>A0A6A6UL14_9PEZI</name>
<feature type="region of interest" description="Disordered" evidence="1">
    <location>
        <begin position="60"/>
        <end position="118"/>
    </location>
</feature>
<feature type="compositionally biased region" description="Polar residues" evidence="1">
    <location>
        <begin position="107"/>
        <end position="118"/>
    </location>
</feature>
<evidence type="ECO:0000313" key="3">
    <source>
        <dbReference type="Proteomes" id="UP000799302"/>
    </source>
</evidence>
<dbReference type="Proteomes" id="UP000799302">
    <property type="component" value="Unassembled WGS sequence"/>
</dbReference>
<sequence>MADSRPMSREECMELVHLTLVSANQLVTVMPNDTEPSMSVLSYNMDAIADMVDYFIHQRHEKSSQGSSGPSAEFKPATPGSTASTIDPSPNSVLDNTITFGHPQVDQIPSTTLTASPNMQHPFSQSHWDTTSVIGHLATSEGDDSFDQFLQPTILPPFQIFAHGGASNHSSGQMMPSMAIDRNPRATLPHPAGPSPALPANTNAPTLVVNGNVANSQISTAQNQRVHHRAAAPSIPVIRQTPAQLPEQAAIGLTVQVMVPDPSTWELKDGSVKALSCPLCGGNGRQTGQWNWAQGVKGLAEHVRMSHYQIHGRKVRIDYAWLLRCGAAVAV</sequence>
<feature type="compositionally biased region" description="Polar residues" evidence="1">
    <location>
        <begin position="79"/>
        <end position="99"/>
    </location>
</feature>
<evidence type="ECO:0000313" key="2">
    <source>
        <dbReference type="EMBL" id="KAF2672949.1"/>
    </source>
</evidence>